<feature type="compositionally biased region" description="Low complexity" evidence="6">
    <location>
        <begin position="332"/>
        <end position="362"/>
    </location>
</feature>
<feature type="region of interest" description="Disordered" evidence="6">
    <location>
        <begin position="328"/>
        <end position="376"/>
    </location>
</feature>
<evidence type="ECO:0000313" key="10">
    <source>
        <dbReference type="Proteomes" id="UP000076078"/>
    </source>
</evidence>
<keyword evidence="5" id="KW-0175">Coiled coil</keyword>
<keyword evidence="3" id="KW-0234">DNA repair</keyword>
<evidence type="ECO:0000256" key="4">
    <source>
        <dbReference type="ARBA" id="ARBA00023242"/>
    </source>
</evidence>
<dbReference type="GO" id="GO:0005958">
    <property type="term" value="C:DNA-dependent protein kinase-DNA ligase 4 complex"/>
    <property type="evidence" value="ECO:0007669"/>
    <property type="project" value="TreeGrafter"/>
</dbReference>
<evidence type="ECO:0000256" key="6">
    <source>
        <dbReference type="SAM" id="MobiDB-lite"/>
    </source>
</evidence>
<evidence type="ECO:0000256" key="1">
    <source>
        <dbReference type="ARBA" id="ARBA00004123"/>
    </source>
</evidence>
<protein>
    <submittedName>
        <fullName evidence="9">Uncharacterized protein</fullName>
    </submittedName>
</protein>
<organism evidence="9 10">
    <name type="scientific">Tieghemostelium lacteum</name>
    <name type="common">Slime mold</name>
    <name type="synonym">Dictyostelium lacteum</name>
    <dbReference type="NCBI Taxonomy" id="361077"/>
    <lineage>
        <taxon>Eukaryota</taxon>
        <taxon>Amoebozoa</taxon>
        <taxon>Evosea</taxon>
        <taxon>Eumycetozoa</taxon>
        <taxon>Dictyostelia</taxon>
        <taxon>Dictyosteliales</taxon>
        <taxon>Raperosteliaceae</taxon>
        <taxon>Tieghemostelium</taxon>
    </lineage>
</organism>
<dbReference type="PANTHER" id="PTHR28559">
    <property type="entry name" value="DNA REPAIR PROTEIN XRCC4"/>
    <property type="match status" value="1"/>
</dbReference>
<feature type="domain" description="XRCC4 N-terminal" evidence="7">
    <location>
        <begin position="42"/>
        <end position="138"/>
    </location>
</feature>
<evidence type="ECO:0000256" key="3">
    <source>
        <dbReference type="ARBA" id="ARBA00023204"/>
    </source>
</evidence>
<dbReference type="GO" id="GO:0006303">
    <property type="term" value="P:double-strand break repair via nonhomologous end joining"/>
    <property type="evidence" value="ECO:0007669"/>
    <property type="project" value="TreeGrafter"/>
</dbReference>
<dbReference type="SUPFAM" id="SSF58022">
    <property type="entry name" value="XRCC4, C-terminal oligomerization domain"/>
    <property type="match status" value="1"/>
</dbReference>
<feature type="domain" description="XRCC4 coiled-coil" evidence="8">
    <location>
        <begin position="158"/>
        <end position="222"/>
    </location>
</feature>
<dbReference type="AlphaFoldDB" id="A0A151ZAE9"/>
<dbReference type="GO" id="GO:0003677">
    <property type="term" value="F:DNA binding"/>
    <property type="evidence" value="ECO:0007669"/>
    <property type="project" value="InterPro"/>
</dbReference>
<accession>A0A151ZAE9</accession>
<dbReference type="Pfam" id="PF21924">
    <property type="entry name" value="XRCC4_CC"/>
    <property type="match status" value="1"/>
</dbReference>
<dbReference type="EMBL" id="LODT01000035">
    <property type="protein sequence ID" value="KYQ90927.1"/>
    <property type="molecule type" value="Genomic_DNA"/>
</dbReference>
<dbReference type="OrthoDB" id="21361at2759"/>
<dbReference type="InParanoid" id="A0A151ZAE9"/>
<dbReference type="PANTHER" id="PTHR28559:SF1">
    <property type="entry name" value="DNA REPAIR PROTEIN XRCC4"/>
    <property type="match status" value="1"/>
</dbReference>
<dbReference type="GO" id="GO:0010165">
    <property type="term" value="P:response to X-ray"/>
    <property type="evidence" value="ECO:0007669"/>
    <property type="project" value="TreeGrafter"/>
</dbReference>
<evidence type="ECO:0000256" key="2">
    <source>
        <dbReference type="ARBA" id="ARBA00022763"/>
    </source>
</evidence>
<feature type="coiled-coil region" evidence="5">
    <location>
        <begin position="163"/>
        <end position="233"/>
    </location>
</feature>
<comment type="caution">
    <text evidence="9">The sequence shown here is derived from an EMBL/GenBank/DDBJ whole genome shotgun (WGS) entry which is preliminary data.</text>
</comment>
<dbReference type="InterPro" id="IPR053961">
    <property type="entry name" value="XRCC4_N"/>
</dbReference>
<reference evidence="9 10" key="1">
    <citation type="submission" date="2015-12" db="EMBL/GenBank/DDBJ databases">
        <title>Dictyostelia acquired genes for synthesis and detection of signals that induce cell-type specialization by lateral gene transfer from prokaryotes.</title>
        <authorList>
            <person name="Gloeckner G."/>
            <person name="Schaap P."/>
        </authorList>
    </citation>
    <scope>NUCLEOTIDE SEQUENCE [LARGE SCALE GENOMIC DNA]</scope>
    <source>
        <strain evidence="9 10">TK</strain>
    </source>
</reference>
<dbReference type="OMA" id="ASEEYMN"/>
<comment type="subcellular location">
    <subcellularLocation>
        <location evidence="1">Nucleus</location>
    </subcellularLocation>
</comment>
<evidence type="ECO:0000259" key="7">
    <source>
        <dbReference type="Pfam" id="PF06632"/>
    </source>
</evidence>
<keyword evidence="2" id="KW-0227">DNA damage</keyword>
<dbReference type="Gene3D" id="2.170.210.10">
    <property type="entry name" value="DNA double-strand break repair and VJ recombination XRCC4, N-terminal"/>
    <property type="match status" value="1"/>
</dbReference>
<sequence length="426" mass="48369">MNSTDFVTLNKFEINHSIKGIGVASNSTLGDTGTLVSDKKIFYIKCHWQSGNQFTLTMTDFIASWQAKVTTQFIDKVLKPQALSFEEYWKLIKSSLSSQDITREQFDYKLEPSKKSLNDINLIVLMKLSKDDNISMKSVIPLTKLPNCQSTSVDFFDYIFDKQQILQGNNKDLQERNKQLQTEFNESQSQNRLFLLDKEKIENDLYKNFVIILNQKKSKIKEYKSQLENNNNNNSKNGSCSNCRNKKILSIDEADDHANDSFDSQDSKVIDDLKTSPNLKRKTMSTTPTKNFNNFSSKNTGATFGLSLVMEDDYSSFKVPITIRKKHKANPTTTTTTTSSNSNNNVNNNSKTINTNTMKSNSFTKSPIKAPQPIFKAPNLVSKTTRSNSKSPTLKSQAITPIKTVKRSIFKDDDEDMDAFDLLKDL</sequence>
<proteinExistence type="predicted"/>
<dbReference type="Gene3D" id="1.20.5.370">
    <property type="match status" value="1"/>
</dbReference>
<keyword evidence="4" id="KW-0539">Nucleus</keyword>
<evidence type="ECO:0000259" key="8">
    <source>
        <dbReference type="Pfam" id="PF21924"/>
    </source>
</evidence>
<dbReference type="GO" id="GO:0006310">
    <property type="term" value="P:DNA recombination"/>
    <property type="evidence" value="ECO:0007669"/>
    <property type="project" value="InterPro"/>
</dbReference>
<dbReference type="InterPro" id="IPR010585">
    <property type="entry name" value="DNA_repair_prot_XRCC4"/>
</dbReference>
<evidence type="ECO:0000256" key="5">
    <source>
        <dbReference type="SAM" id="Coils"/>
    </source>
</evidence>
<gene>
    <name evidence="9" type="ORF">DLAC_07802</name>
</gene>
<dbReference type="Proteomes" id="UP000076078">
    <property type="component" value="Unassembled WGS sequence"/>
</dbReference>
<dbReference type="InterPro" id="IPR014751">
    <property type="entry name" value="XRCC4-like_C"/>
</dbReference>
<dbReference type="STRING" id="361077.A0A151ZAE9"/>
<name>A0A151ZAE9_TIELA</name>
<keyword evidence="10" id="KW-1185">Reference proteome</keyword>
<evidence type="ECO:0000313" key="9">
    <source>
        <dbReference type="EMBL" id="KYQ90927.1"/>
    </source>
</evidence>
<dbReference type="InterPro" id="IPR038051">
    <property type="entry name" value="XRCC4-like_N_sf"/>
</dbReference>
<dbReference type="InterPro" id="IPR053962">
    <property type="entry name" value="XRCC4_CC"/>
</dbReference>
<dbReference type="GO" id="GO:0032807">
    <property type="term" value="C:DNA ligase IV complex"/>
    <property type="evidence" value="ECO:0007669"/>
    <property type="project" value="TreeGrafter"/>
</dbReference>
<feature type="region of interest" description="Disordered" evidence="6">
    <location>
        <begin position="273"/>
        <end position="292"/>
    </location>
</feature>
<dbReference type="Pfam" id="PF06632">
    <property type="entry name" value="XRCC4"/>
    <property type="match status" value="1"/>
</dbReference>